<keyword evidence="2" id="KW-1185">Reference proteome</keyword>
<evidence type="ECO:0000313" key="1">
    <source>
        <dbReference type="EMBL" id="KAK7829554.1"/>
    </source>
</evidence>
<dbReference type="EMBL" id="PKMF04000479">
    <property type="protein sequence ID" value="KAK7829554.1"/>
    <property type="molecule type" value="Genomic_DNA"/>
</dbReference>
<organism evidence="1 2">
    <name type="scientific">Quercus suber</name>
    <name type="common">Cork oak</name>
    <dbReference type="NCBI Taxonomy" id="58331"/>
    <lineage>
        <taxon>Eukaryota</taxon>
        <taxon>Viridiplantae</taxon>
        <taxon>Streptophyta</taxon>
        <taxon>Embryophyta</taxon>
        <taxon>Tracheophyta</taxon>
        <taxon>Spermatophyta</taxon>
        <taxon>Magnoliopsida</taxon>
        <taxon>eudicotyledons</taxon>
        <taxon>Gunneridae</taxon>
        <taxon>Pentapetalae</taxon>
        <taxon>rosids</taxon>
        <taxon>fabids</taxon>
        <taxon>Fagales</taxon>
        <taxon>Fagaceae</taxon>
        <taxon>Quercus</taxon>
    </lineage>
</organism>
<sequence length="68" mass="7463">MAIYSGLAWDICFCRIVSSAPFVNGKADDALHLAGVGSSALAIYLRKLFLLDITTSDYDDKEIEENMC</sequence>
<comment type="caution">
    <text evidence="1">The sequence shown here is derived from an EMBL/GenBank/DDBJ whole genome shotgun (WGS) entry which is preliminary data.</text>
</comment>
<gene>
    <name evidence="1" type="ORF">CFP56_029004</name>
</gene>
<dbReference type="Proteomes" id="UP000237347">
    <property type="component" value="Unassembled WGS sequence"/>
</dbReference>
<protein>
    <submittedName>
        <fullName evidence="1">Uncharacterized protein</fullName>
    </submittedName>
</protein>
<proteinExistence type="predicted"/>
<accession>A0AAW0JSB4</accession>
<evidence type="ECO:0000313" key="2">
    <source>
        <dbReference type="Proteomes" id="UP000237347"/>
    </source>
</evidence>
<dbReference type="AlphaFoldDB" id="A0AAW0JSB4"/>
<name>A0AAW0JSB4_QUESU</name>
<reference evidence="1 2" key="1">
    <citation type="journal article" date="2018" name="Sci. Data">
        <title>The draft genome sequence of cork oak.</title>
        <authorList>
            <person name="Ramos A.M."/>
            <person name="Usie A."/>
            <person name="Barbosa P."/>
            <person name="Barros P.M."/>
            <person name="Capote T."/>
            <person name="Chaves I."/>
            <person name="Simoes F."/>
            <person name="Abreu I."/>
            <person name="Carrasquinho I."/>
            <person name="Faro C."/>
            <person name="Guimaraes J.B."/>
            <person name="Mendonca D."/>
            <person name="Nobrega F."/>
            <person name="Rodrigues L."/>
            <person name="Saibo N.J.M."/>
            <person name="Varela M.C."/>
            <person name="Egas C."/>
            <person name="Matos J."/>
            <person name="Miguel C.M."/>
            <person name="Oliveira M.M."/>
            <person name="Ricardo C.P."/>
            <person name="Goncalves S."/>
        </authorList>
    </citation>
    <scope>NUCLEOTIDE SEQUENCE [LARGE SCALE GENOMIC DNA]</scope>
    <source>
        <strain evidence="2">cv. HL8</strain>
    </source>
</reference>